<comment type="caution">
    <text evidence="1">The sequence shown here is derived from an EMBL/GenBank/DDBJ whole genome shotgun (WGS) entry which is preliminary data.</text>
</comment>
<sequence>MPLKDFPDHHDAELVLKLYELRREAVMRDSRAQIITKFLPTSFDDVLAITKSDHPLNAAFRQCSTYWEMTYAMAKHGVIHTDFLLESNGEGLLLYSRIEPWLAEYRAQVNANGFRNAEWVATNSDMGRATAERFRKRMQAHLAAAKPAS</sequence>
<dbReference type="Proteomes" id="UP000264071">
    <property type="component" value="Unassembled WGS sequence"/>
</dbReference>
<dbReference type="AlphaFoldDB" id="A0A3D4V9B4"/>
<accession>A0A3D4V9B4</accession>
<dbReference type="OMA" id="VTSYWEM"/>
<evidence type="ECO:0000313" key="1">
    <source>
        <dbReference type="EMBL" id="HCT57713.1"/>
    </source>
</evidence>
<gene>
    <name evidence="1" type="ORF">DGD08_10985</name>
</gene>
<dbReference type="Pfam" id="PF15956">
    <property type="entry name" value="DUF4760"/>
    <property type="match status" value="1"/>
</dbReference>
<reference evidence="1 2" key="1">
    <citation type="journal article" date="2018" name="Nat. Biotechnol.">
        <title>A standardized bacterial taxonomy based on genome phylogeny substantially revises the tree of life.</title>
        <authorList>
            <person name="Parks D.H."/>
            <person name="Chuvochina M."/>
            <person name="Waite D.W."/>
            <person name="Rinke C."/>
            <person name="Skarshewski A."/>
            <person name="Chaumeil P.A."/>
            <person name="Hugenholtz P."/>
        </authorList>
    </citation>
    <scope>NUCLEOTIDE SEQUENCE [LARGE SCALE GENOMIC DNA]</scope>
    <source>
        <strain evidence="1">UBA8844</strain>
    </source>
</reference>
<proteinExistence type="predicted"/>
<evidence type="ECO:0000313" key="2">
    <source>
        <dbReference type="Proteomes" id="UP000264071"/>
    </source>
</evidence>
<organism evidence="1 2">
    <name type="scientific">Gemmatimonas aurantiaca</name>
    <dbReference type="NCBI Taxonomy" id="173480"/>
    <lineage>
        <taxon>Bacteria</taxon>
        <taxon>Pseudomonadati</taxon>
        <taxon>Gemmatimonadota</taxon>
        <taxon>Gemmatimonadia</taxon>
        <taxon>Gemmatimonadales</taxon>
        <taxon>Gemmatimonadaceae</taxon>
        <taxon>Gemmatimonas</taxon>
    </lineage>
</organism>
<name>A0A3D4V9B4_9BACT</name>
<dbReference type="EMBL" id="DPIY01000010">
    <property type="protein sequence ID" value="HCT57713.1"/>
    <property type="molecule type" value="Genomic_DNA"/>
</dbReference>
<dbReference type="InterPro" id="IPR031876">
    <property type="entry name" value="DUF4760"/>
</dbReference>
<protein>
    <submittedName>
        <fullName evidence="1">Uncharacterized protein</fullName>
    </submittedName>
</protein>